<organism evidence="9 10">
    <name type="scientific">Psychromicrobium silvestre</name>
    <dbReference type="NCBI Taxonomy" id="1645614"/>
    <lineage>
        <taxon>Bacteria</taxon>
        <taxon>Bacillati</taxon>
        <taxon>Actinomycetota</taxon>
        <taxon>Actinomycetes</taxon>
        <taxon>Micrococcales</taxon>
        <taxon>Micrococcaceae</taxon>
        <taxon>Psychromicrobium</taxon>
    </lineage>
</organism>
<dbReference type="GO" id="GO:0070006">
    <property type="term" value="F:metalloaminopeptidase activity"/>
    <property type="evidence" value="ECO:0007669"/>
    <property type="project" value="UniProtKB-UniRule"/>
</dbReference>
<keyword evidence="2 6" id="KW-0031">Aminopeptidase</keyword>
<dbReference type="InterPro" id="IPR001714">
    <property type="entry name" value="Pept_M24_MAP"/>
</dbReference>
<dbReference type="InterPro" id="IPR000994">
    <property type="entry name" value="Pept_M24"/>
</dbReference>
<feature type="binding site" evidence="6">
    <location>
        <position position="242"/>
    </location>
    <ligand>
        <name>a divalent metal cation</name>
        <dbReference type="ChEBI" id="CHEBI:60240"/>
        <label>2</label>
        <note>catalytic</note>
    </ligand>
</feature>
<evidence type="ECO:0000256" key="6">
    <source>
        <dbReference type="HAMAP-Rule" id="MF_01974"/>
    </source>
</evidence>
<dbReference type="SUPFAM" id="SSF55920">
    <property type="entry name" value="Creatinase/aminopeptidase"/>
    <property type="match status" value="1"/>
</dbReference>
<protein>
    <recommendedName>
        <fullName evidence="6 7">Methionine aminopeptidase</fullName>
        <shortName evidence="6">MAP</shortName>
        <shortName evidence="6">MetAP</shortName>
        <ecNumber evidence="6 7">3.4.11.18</ecNumber>
    </recommendedName>
    <alternativeName>
        <fullName evidence="6">Peptidase M</fullName>
    </alternativeName>
</protein>
<comment type="similarity">
    <text evidence="6">Belongs to the peptidase M24A family. Methionine aminopeptidase type 1 subfamily.</text>
</comment>
<dbReference type="PANTHER" id="PTHR43330">
    <property type="entry name" value="METHIONINE AMINOPEPTIDASE"/>
    <property type="match status" value="1"/>
</dbReference>
<dbReference type="PROSITE" id="PS00680">
    <property type="entry name" value="MAP_1"/>
    <property type="match status" value="1"/>
</dbReference>
<feature type="binding site" evidence="6">
    <location>
        <position position="185"/>
    </location>
    <ligand>
        <name>substrate</name>
    </ligand>
</feature>
<dbReference type="AlphaFoldDB" id="A0A7Y9LTD9"/>
<feature type="binding site" evidence="6">
    <location>
        <position position="84"/>
    </location>
    <ligand>
        <name>substrate</name>
    </ligand>
</feature>
<dbReference type="GO" id="GO:0046872">
    <property type="term" value="F:metal ion binding"/>
    <property type="evidence" value="ECO:0007669"/>
    <property type="project" value="UniProtKB-UniRule"/>
</dbReference>
<dbReference type="CDD" id="cd01086">
    <property type="entry name" value="MetAP1"/>
    <property type="match status" value="1"/>
</dbReference>
<feature type="binding site" evidence="6">
    <location>
        <position position="211"/>
    </location>
    <ligand>
        <name>a divalent metal cation</name>
        <dbReference type="ChEBI" id="CHEBI:60240"/>
        <label>2</label>
        <note>catalytic</note>
    </ligand>
</feature>
<feature type="binding site" evidence="6">
    <location>
        <position position="112"/>
    </location>
    <ligand>
        <name>a divalent metal cation</name>
        <dbReference type="ChEBI" id="CHEBI:60240"/>
        <label>1</label>
    </ligand>
</feature>
<reference evidence="9 10" key="1">
    <citation type="submission" date="2020-07" db="EMBL/GenBank/DDBJ databases">
        <title>Sequencing the genomes of 1000 actinobacteria strains.</title>
        <authorList>
            <person name="Klenk H.-P."/>
        </authorList>
    </citation>
    <scope>NUCLEOTIDE SEQUENCE [LARGE SCALE GENOMIC DNA]</scope>
    <source>
        <strain evidence="9 10">DSM 102047</strain>
    </source>
</reference>
<feature type="binding site" evidence="6">
    <location>
        <position position="112"/>
    </location>
    <ligand>
        <name>a divalent metal cation</name>
        <dbReference type="ChEBI" id="CHEBI:60240"/>
        <label>2</label>
        <note>catalytic</note>
    </ligand>
</feature>
<evidence type="ECO:0000256" key="2">
    <source>
        <dbReference type="ARBA" id="ARBA00022438"/>
    </source>
</evidence>
<comment type="caution">
    <text evidence="9">The sequence shown here is derived from an EMBL/GenBank/DDBJ whole genome shotgun (WGS) entry which is preliminary data.</text>
</comment>
<keyword evidence="5 6" id="KW-0378">Hydrolase</keyword>
<comment type="subunit">
    <text evidence="6">Monomer.</text>
</comment>
<feature type="domain" description="Peptidase M24" evidence="8">
    <location>
        <begin position="19"/>
        <end position="249"/>
    </location>
</feature>
<proteinExistence type="inferred from homology"/>
<accession>A0A7Y9LTD9</accession>
<feature type="binding site" evidence="6">
    <location>
        <position position="242"/>
    </location>
    <ligand>
        <name>a divalent metal cation</name>
        <dbReference type="ChEBI" id="CHEBI:60240"/>
        <label>1</label>
    </ligand>
</feature>
<comment type="function">
    <text evidence="1 6">Removes the N-terminal methionine from nascent proteins. The N-terminal methionine is often cleaved when the second residue in the primary sequence is small and uncharged (Met-Ala-, Cys, Gly, Pro, Ser, Thr, or Val). Requires deformylation of the N(alpha)-formylated initiator methionine before it can be hydrolyzed.</text>
</comment>
<evidence type="ECO:0000259" key="8">
    <source>
        <dbReference type="Pfam" id="PF00557"/>
    </source>
</evidence>
<name>A0A7Y9LTD9_9MICC</name>
<dbReference type="Gene3D" id="3.90.230.10">
    <property type="entry name" value="Creatinase/methionine aminopeptidase superfamily"/>
    <property type="match status" value="1"/>
</dbReference>
<evidence type="ECO:0000313" key="9">
    <source>
        <dbReference type="EMBL" id="NYE95247.1"/>
    </source>
</evidence>
<keyword evidence="10" id="KW-1185">Reference proteome</keyword>
<dbReference type="Proteomes" id="UP000521748">
    <property type="component" value="Unassembled WGS sequence"/>
</dbReference>
<evidence type="ECO:0000256" key="4">
    <source>
        <dbReference type="ARBA" id="ARBA00022723"/>
    </source>
</evidence>
<dbReference type="InterPro" id="IPR002467">
    <property type="entry name" value="Pept_M24A_MAP1"/>
</dbReference>
<comment type="cofactor">
    <cofactor evidence="6">
        <name>Co(2+)</name>
        <dbReference type="ChEBI" id="CHEBI:48828"/>
    </cofactor>
    <cofactor evidence="6">
        <name>Zn(2+)</name>
        <dbReference type="ChEBI" id="CHEBI:29105"/>
    </cofactor>
    <cofactor evidence="6">
        <name>Mn(2+)</name>
        <dbReference type="ChEBI" id="CHEBI:29035"/>
    </cofactor>
    <cofactor evidence="6">
        <name>Fe(2+)</name>
        <dbReference type="ChEBI" id="CHEBI:29033"/>
    </cofactor>
    <text evidence="6">Binds 2 divalent metal cations per subunit. Has a high-affinity and a low affinity metal-binding site. The true nature of the physiological cofactor is under debate. The enzyme is active with cobalt, zinc, manganese or divalent iron ions. Most likely, methionine aminopeptidases function as mononuclear Fe(2+)-metalloproteases under physiological conditions, and the catalytically relevant metal-binding site has been assigned to the histidine-containing high-affinity site.</text>
</comment>
<dbReference type="PRINTS" id="PR00599">
    <property type="entry name" value="MAPEPTIDASE"/>
</dbReference>
<evidence type="ECO:0000256" key="5">
    <source>
        <dbReference type="ARBA" id="ARBA00022801"/>
    </source>
</evidence>
<evidence type="ECO:0000256" key="3">
    <source>
        <dbReference type="ARBA" id="ARBA00022670"/>
    </source>
</evidence>
<dbReference type="EC" id="3.4.11.18" evidence="6 7"/>
<dbReference type="PANTHER" id="PTHR43330:SF27">
    <property type="entry name" value="METHIONINE AMINOPEPTIDASE"/>
    <property type="match status" value="1"/>
</dbReference>
<dbReference type="EMBL" id="JACBYQ010000001">
    <property type="protein sequence ID" value="NYE95247.1"/>
    <property type="molecule type" value="Genomic_DNA"/>
</dbReference>
<dbReference type="InterPro" id="IPR036005">
    <property type="entry name" value="Creatinase/aminopeptidase-like"/>
</dbReference>
<keyword evidence="4 6" id="KW-0479">Metal-binding</keyword>
<evidence type="ECO:0000256" key="7">
    <source>
        <dbReference type="RuleBase" id="RU003653"/>
    </source>
</evidence>
<dbReference type="GO" id="GO:0006508">
    <property type="term" value="P:proteolysis"/>
    <property type="evidence" value="ECO:0007669"/>
    <property type="project" value="UniProtKB-KW"/>
</dbReference>
<gene>
    <name evidence="6" type="primary">map</name>
    <name evidence="9" type="ORF">FHU41_001468</name>
</gene>
<dbReference type="GO" id="GO:0005829">
    <property type="term" value="C:cytosol"/>
    <property type="evidence" value="ECO:0007669"/>
    <property type="project" value="TreeGrafter"/>
</dbReference>
<dbReference type="GO" id="GO:0004239">
    <property type="term" value="F:initiator methionyl aminopeptidase activity"/>
    <property type="evidence" value="ECO:0007669"/>
    <property type="project" value="UniProtKB-UniRule"/>
</dbReference>
<dbReference type="NCBIfam" id="TIGR00500">
    <property type="entry name" value="met_pdase_I"/>
    <property type="match status" value="1"/>
</dbReference>
<dbReference type="RefSeq" id="WP_179388910.1">
    <property type="nucleotide sequence ID" value="NZ_JACBYQ010000001.1"/>
</dbReference>
<evidence type="ECO:0000256" key="1">
    <source>
        <dbReference type="ARBA" id="ARBA00002521"/>
    </source>
</evidence>
<feature type="binding site" evidence="6">
    <location>
        <position position="178"/>
    </location>
    <ligand>
        <name>a divalent metal cation</name>
        <dbReference type="ChEBI" id="CHEBI:60240"/>
        <label>2</label>
        <note>catalytic</note>
    </ligand>
</feature>
<sequence>MAGFGRGQIELKTPEQFRLMSEAGLILSAALDVTVAAAGVGVSTLELDALFAEQLAAAGAQSNFLGYYGYPATICTSVNEQVVHGIPNERKLQDGDLLSIDGGAIIGGWHADSARTVTVGTADPADVELSKATETAMWRGIAAMASASRVGEIGDAIDDFVTEKYGSKFGIIEDYTGHGIGSAMHMDPDVLNYRSRSRGPKLRPGMALAIEPLLVRGGIATRTLADEWTVVTEDGQRAAHWENSVAVHEGGIWVLTAPDGGAAALQAFGVTPVPLS</sequence>
<dbReference type="Pfam" id="PF00557">
    <property type="entry name" value="Peptidase_M24"/>
    <property type="match status" value="1"/>
</dbReference>
<evidence type="ECO:0000313" key="10">
    <source>
        <dbReference type="Proteomes" id="UP000521748"/>
    </source>
</evidence>
<feature type="binding site" evidence="6">
    <location>
        <position position="101"/>
    </location>
    <ligand>
        <name>a divalent metal cation</name>
        <dbReference type="ChEBI" id="CHEBI:60240"/>
        <label>1</label>
    </ligand>
</feature>
<comment type="catalytic activity">
    <reaction evidence="6 7">
        <text>Release of N-terminal amino acids, preferentially methionine, from peptides and arylamides.</text>
        <dbReference type="EC" id="3.4.11.18"/>
    </reaction>
</comment>
<dbReference type="HAMAP" id="MF_01974">
    <property type="entry name" value="MetAP_1"/>
    <property type="match status" value="1"/>
</dbReference>
<keyword evidence="3 6" id="KW-0645">Protease</keyword>